<sequence>MVPWKRNRSRENHEVDSMADNPISNDSKLGTNFRSFLRMSSRVFSSQFLVDVCTSFKTNQSNQRLANPTKMPKRWAPTELGLGLATSITGDLVSGSGSGSGSDQHDSVVSKTKDHVFHRPVTLSNDNILSHSSSKPYFEDGLEGKSMYFRQLGIEGSSDHMVMSHNKSFFRLPDNHQHDRYVDDVGRFQEEKSNGTMFFSPMTSPKDNIFPISEFMKYCHSCKMKLDHGKDIYMYRGEKAFCSEECREREIYFDQSKLKKKRLAREAAKGKPPRA</sequence>
<name>A0AAW1ILR3_SAPOF</name>
<reference evidence="7" key="1">
    <citation type="submission" date="2024-03" db="EMBL/GenBank/DDBJ databases">
        <title>WGS assembly of Saponaria officinalis var. Norfolk2.</title>
        <authorList>
            <person name="Jenkins J."/>
            <person name="Shu S."/>
            <person name="Grimwood J."/>
            <person name="Barry K."/>
            <person name="Goodstein D."/>
            <person name="Schmutz J."/>
            <person name="Leebens-Mack J."/>
            <person name="Osbourn A."/>
        </authorList>
    </citation>
    <scope>NUCLEOTIDE SEQUENCE [LARGE SCALE GENOMIC DNA]</scope>
    <source>
        <strain evidence="7">JIC</strain>
    </source>
</reference>
<dbReference type="InterPro" id="IPR007650">
    <property type="entry name" value="Zf-FLZ_dom"/>
</dbReference>
<dbReference type="AlphaFoldDB" id="A0AAW1ILR3"/>
<dbReference type="PANTHER" id="PTHR47208:SF1">
    <property type="entry name" value="OS02G0174800 PROTEIN"/>
    <property type="match status" value="1"/>
</dbReference>
<evidence type="ECO:0000256" key="3">
    <source>
        <dbReference type="ARBA" id="ARBA00022771"/>
    </source>
</evidence>
<evidence type="ECO:0000259" key="6">
    <source>
        <dbReference type="PROSITE" id="PS51795"/>
    </source>
</evidence>
<dbReference type="InterPro" id="IPR044604">
    <property type="entry name" value="FLZ12/13/14"/>
</dbReference>
<keyword evidence="2" id="KW-0479">Metal-binding</keyword>
<evidence type="ECO:0000256" key="5">
    <source>
        <dbReference type="SAM" id="MobiDB-lite"/>
    </source>
</evidence>
<keyword evidence="3" id="KW-0862">Zinc</keyword>
<protein>
    <recommendedName>
        <fullName evidence="6">FLZ-type domain-containing protein</fullName>
    </recommendedName>
</protein>
<comment type="caution">
    <text evidence="7">The sequence shown here is derived from an EMBL/GenBank/DDBJ whole genome shotgun (WGS) entry which is preliminary data.</text>
</comment>
<dbReference type="Proteomes" id="UP001443914">
    <property type="component" value="Unassembled WGS sequence"/>
</dbReference>
<keyword evidence="3" id="KW-0863">Zinc-finger</keyword>
<evidence type="ECO:0000313" key="7">
    <source>
        <dbReference type="EMBL" id="KAK9690301.1"/>
    </source>
</evidence>
<evidence type="ECO:0000256" key="4">
    <source>
        <dbReference type="PROSITE-ProRule" id="PRU01131"/>
    </source>
</evidence>
<feature type="zinc finger region" description="FLZ-type" evidence="4">
    <location>
        <begin position="214"/>
        <end position="258"/>
    </location>
</feature>
<evidence type="ECO:0000256" key="2">
    <source>
        <dbReference type="ARBA" id="ARBA00022723"/>
    </source>
</evidence>
<dbReference type="GO" id="GO:0008270">
    <property type="term" value="F:zinc ion binding"/>
    <property type="evidence" value="ECO:0007669"/>
    <property type="project" value="UniProtKB-KW"/>
</dbReference>
<accession>A0AAW1ILR3</accession>
<feature type="region of interest" description="Disordered" evidence="5">
    <location>
        <begin position="1"/>
        <end position="24"/>
    </location>
</feature>
<dbReference type="EMBL" id="JBDFQZ010000009">
    <property type="protein sequence ID" value="KAK9690301.1"/>
    <property type="molecule type" value="Genomic_DNA"/>
</dbReference>
<keyword evidence="8" id="KW-1185">Reference proteome</keyword>
<organism evidence="7 8">
    <name type="scientific">Saponaria officinalis</name>
    <name type="common">Common soapwort</name>
    <name type="synonym">Lychnis saponaria</name>
    <dbReference type="NCBI Taxonomy" id="3572"/>
    <lineage>
        <taxon>Eukaryota</taxon>
        <taxon>Viridiplantae</taxon>
        <taxon>Streptophyta</taxon>
        <taxon>Embryophyta</taxon>
        <taxon>Tracheophyta</taxon>
        <taxon>Spermatophyta</taxon>
        <taxon>Magnoliopsida</taxon>
        <taxon>eudicotyledons</taxon>
        <taxon>Gunneridae</taxon>
        <taxon>Pentapetalae</taxon>
        <taxon>Caryophyllales</taxon>
        <taxon>Caryophyllaceae</taxon>
        <taxon>Caryophylleae</taxon>
        <taxon>Saponaria</taxon>
    </lineage>
</organism>
<gene>
    <name evidence="7" type="ORF">RND81_09G118800</name>
</gene>
<evidence type="ECO:0000313" key="8">
    <source>
        <dbReference type="Proteomes" id="UP001443914"/>
    </source>
</evidence>
<dbReference type="Pfam" id="PF04570">
    <property type="entry name" value="zf-FLZ"/>
    <property type="match status" value="1"/>
</dbReference>
<dbReference type="PANTHER" id="PTHR47208">
    <property type="entry name" value="OS02G0174800 PROTEIN"/>
    <property type="match status" value="1"/>
</dbReference>
<dbReference type="PROSITE" id="PS51795">
    <property type="entry name" value="ZF_FLZ"/>
    <property type="match status" value="1"/>
</dbReference>
<feature type="domain" description="FLZ-type" evidence="6">
    <location>
        <begin position="214"/>
        <end position="258"/>
    </location>
</feature>
<evidence type="ECO:0000256" key="1">
    <source>
        <dbReference type="ARBA" id="ARBA00009374"/>
    </source>
</evidence>
<proteinExistence type="inferred from homology"/>
<comment type="similarity">
    <text evidence="1">Belongs to the FLZ family.</text>
</comment>